<feature type="transmembrane region" description="Helical" evidence="1">
    <location>
        <begin position="85"/>
        <end position="104"/>
    </location>
</feature>
<keyword evidence="1" id="KW-1133">Transmembrane helix</keyword>
<name>A0ABP7AGV8_9PSEU</name>
<proteinExistence type="predicted"/>
<gene>
    <name evidence="2" type="ORF">GCM10022267_18870</name>
</gene>
<accession>A0ABP7AGV8</accession>
<feature type="transmembrane region" description="Helical" evidence="1">
    <location>
        <begin position="20"/>
        <end position="38"/>
    </location>
</feature>
<protein>
    <submittedName>
        <fullName evidence="2">Uncharacterized protein</fullName>
    </submittedName>
</protein>
<evidence type="ECO:0000313" key="2">
    <source>
        <dbReference type="EMBL" id="GAA3632187.1"/>
    </source>
</evidence>
<sequence>MAGIGPVGDKLRGWFTPVRIALAGCVVVALLLMFPISFRAPGDHESTNCGSTLYFDPQGYNRSDVERQYRDSFLHQCSLGRTTRLAQSLGVLAVTGLLVTIVLARRPEEVHSREK</sequence>
<dbReference type="EMBL" id="BAABBE010000004">
    <property type="protein sequence ID" value="GAA3632187.1"/>
    <property type="molecule type" value="Genomic_DNA"/>
</dbReference>
<keyword evidence="3" id="KW-1185">Reference proteome</keyword>
<evidence type="ECO:0000313" key="3">
    <source>
        <dbReference type="Proteomes" id="UP001500711"/>
    </source>
</evidence>
<keyword evidence="1" id="KW-0812">Transmembrane</keyword>
<reference evidence="3" key="1">
    <citation type="journal article" date="2019" name="Int. J. Syst. Evol. Microbiol.">
        <title>The Global Catalogue of Microorganisms (GCM) 10K type strain sequencing project: providing services to taxonomists for standard genome sequencing and annotation.</title>
        <authorList>
            <consortium name="The Broad Institute Genomics Platform"/>
            <consortium name="The Broad Institute Genome Sequencing Center for Infectious Disease"/>
            <person name="Wu L."/>
            <person name="Ma J."/>
        </authorList>
    </citation>
    <scope>NUCLEOTIDE SEQUENCE [LARGE SCALE GENOMIC DNA]</scope>
    <source>
        <strain evidence="3">JCM 17494</strain>
    </source>
</reference>
<comment type="caution">
    <text evidence="2">The sequence shown here is derived from an EMBL/GenBank/DDBJ whole genome shotgun (WGS) entry which is preliminary data.</text>
</comment>
<keyword evidence="1" id="KW-0472">Membrane</keyword>
<organism evidence="2 3">
    <name type="scientific">Lentzea roselyniae</name>
    <dbReference type="NCBI Taxonomy" id="531940"/>
    <lineage>
        <taxon>Bacteria</taxon>
        <taxon>Bacillati</taxon>
        <taxon>Actinomycetota</taxon>
        <taxon>Actinomycetes</taxon>
        <taxon>Pseudonocardiales</taxon>
        <taxon>Pseudonocardiaceae</taxon>
        <taxon>Lentzea</taxon>
    </lineage>
</organism>
<dbReference type="Proteomes" id="UP001500711">
    <property type="component" value="Unassembled WGS sequence"/>
</dbReference>
<evidence type="ECO:0000256" key="1">
    <source>
        <dbReference type="SAM" id="Phobius"/>
    </source>
</evidence>